<feature type="transmembrane region" description="Helical" evidence="8">
    <location>
        <begin position="238"/>
        <end position="258"/>
    </location>
</feature>
<dbReference type="PIRSF" id="PIRSF017804">
    <property type="entry name" value="Secretion_EccD1"/>
    <property type="match status" value="1"/>
</dbReference>
<evidence type="ECO:0000256" key="5">
    <source>
        <dbReference type="ARBA" id="ARBA00022989"/>
    </source>
</evidence>
<feature type="transmembrane region" description="Helical" evidence="8">
    <location>
        <begin position="270"/>
        <end position="293"/>
    </location>
</feature>
<keyword evidence="5 8" id="KW-1133">Transmembrane helix</keyword>
<dbReference type="InterPro" id="IPR006707">
    <property type="entry name" value="T7SS_EccD"/>
</dbReference>
<name>H5U554_9ACTN</name>
<gene>
    <name evidence="10" type="ORF">GOSPT_116_00210</name>
</gene>
<evidence type="ECO:0000256" key="2">
    <source>
        <dbReference type="ARBA" id="ARBA00006162"/>
    </source>
</evidence>
<evidence type="ECO:0000256" key="8">
    <source>
        <dbReference type="SAM" id="Phobius"/>
    </source>
</evidence>
<dbReference type="NCBIfam" id="TIGR03920">
    <property type="entry name" value="T7SS_EccD"/>
    <property type="match status" value="1"/>
</dbReference>
<evidence type="ECO:0000259" key="9">
    <source>
        <dbReference type="Pfam" id="PF19053"/>
    </source>
</evidence>
<dbReference type="Pfam" id="PF19053">
    <property type="entry name" value="EccD"/>
    <property type="match status" value="1"/>
</dbReference>
<feature type="domain" description="EccD-like transmembrane" evidence="9">
    <location>
        <begin position="157"/>
        <end position="514"/>
    </location>
</feature>
<feature type="transmembrane region" description="Helical" evidence="8">
    <location>
        <begin position="158"/>
        <end position="177"/>
    </location>
</feature>
<feature type="transmembrane region" description="Helical" evidence="8">
    <location>
        <begin position="487"/>
        <end position="506"/>
    </location>
</feature>
<feature type="region of interest" description="Disordered" evidence="7">
    <location>
        <begin position="67"/>
        <end position="88"/>
    </location>
</feature>
<feature type="compositionally biased region" description="Low complexity" evidence="7">
    <location>
        <begin position="1"/>
        <end position="13"/>
    </location>
</feature>
<evidence type="ECO:0000256" key="6">
    <source>
        <dbReference type="ARBA" id="ARBA00023136"/>
    </source>
</evidence>
<comment type="subcellular location">
    <subcellularLocation>
        <location evidence="1">Cell membrane</location>
        <topology evidence="1">Multi-pass membrane protein</topology>
    </subcellularLocation>
</comment>
<dbReference type="InterPro" id="IPR024962">
    <property type="entry name" value="YukD-like"/>
</dbReference>
<comment type="similarity">
    <text evidence="2">Belongs to the EccD/Snm4 family.</text>
</comment>
<protein>
    <recommendedName>
        <fullName evidence="9">EccD-like transmembrane domain-containing protein</fullName>
    </recommendedName>
</protein>
<keyword evidence="11" id="KW-1185">Reference proteome</keyword>
<evidence type="ECO:0000256" key="4">
    <source>
        <dbReference type="ARBA" id="ARBA00022692"/>
    </source>
</evidence>
<proteinExistence type="inferred from homology"/>
<feature type="transmembrane region" description="Helical" evidence="8">
    <location>
        <begin position="452"/>
        <end position="475"/>
    </location>
</feature>
<dbReference type="AlphaFoldDB" id="H5U554"/>
<evidence type="ECO:0000256" key="3">
    <source>
        <dbReference type="ARBA" id="ARBA00022475"/>
    </source>
</evidence>
<feature type="region of interest" description="Disordered" evidence="7">
    <location>
        <begin position="1"/>
        <end position="25"/>
    </location>
</feature>
<evidence type="ECO:0000313" key="10">
    <source>
        <dbReference type="EMBL" id="GAB40862.1"/>
    </source>
</evidence>
<feature type="transmembrane region" description="Helical" evidence="8">
    <location>
        <begin position="399"/>
        <end position="415"/>
    </location>
</feature>
<feature type="transmembrane region" description="Helical" evidence="8">
    <location>
        <begin position="183"/>
        <end position="205"/>
    </location>
</feature>
<comment type="caution">
    <text evidence="10">The sequence shown here is derived from an EMBL/GenBank/DDBJ whole genome shotgun (WGS) entry which is preliminary data.</text>
</comment>
<dbReference type="Gene3D" id="3.10.20.90">
    <property type="entry name" value="Phosphatidylinositol 3-kinase Catalytic Subunit, Chain A, domain 1"/>
    <property type="match status" value="1"/>
</dbReference>
<dbReference type="GO" id="GO:0005886">
    <property type="term" value="C:plasma membrane"/>
    <property type="evidence" value="ECO:0007669"/>
    <property type="project" value="UniProtKB-SubCell"/>
</dbReference>
<organism evidence="10 11">
    <name type="scientific">Gordonia sputi NBRC 100414</name>
    <dbReference type="NCBI Taxonomy" id="1089453"/>
    <lineage>
        <taxon>Bacteria</taxon>
        <taxon>Bacillati</taxon>
        <taxon>Actinomycetota</taxon>
        <taxon>Actinomycetes</taxon>
        <taxon>Mycobacteriales</taxon>
        <taxon>Gordoniaceae</taxon>
        <taxon>Gordonia</taxon>
    </lineage>
</organism>
<keyword evidence="6 8" id="KW-0472">Membrane</keyword>
<dbReference type="InterPro" id="IPR044049">
    <property type="entry name" value="EccD_transm"/>
</dbReference>
<dbReference type="EMBL" id="BAFC01000114">
    <property type="protein sequence ID" value="GAB40862.1"/>
    <property type="molecule type" value="Genomic_DNA"/>
</dbReference>
<keyword evidence="4 8" id="KW-0812">Transmembrane</keyword>
<evidence type="ECO:0000256" key="7">
    <source>
        <dbReference type="SAM" id="MobiDB-lite"/>
    </source>
</evidence>
<evidence type="ECO:0000313" key="11">
    <source>
        <dbReference type="Proteomes" id="UP000005845"/>
    </source>
</evidence>
<accession>H5U554</accession>
<feature type="transmembrane region" description="Helical" evidence="8">
    <location>
        <begin position="427"/>
        <end position="446"/>
    </location>
</feature>
<reference evidence="10 11" key="1">
    <citation type="submission" date="2012-02" db="EMBL/GenBank/DDBJ databases">
        <title>Whole genome shotgun sequence of Gordonia sputi NBRC 100414.</title>
        <authorList>
            <person name="Yoshida I."/>
            <person name="Hosoyama A."/>
            <person name="Tsuchikane K."/>
            <person name="Katsumata H."/>
            <person name="Yamazaki S."/>
            <person name="Fujita N."/>
        </authorList>
    </citation>
    <scope>NUCLEOTIDE SEQUENCE [LARGE SCALE GENOMIC DNA]</scope>
    <source>
        <strain evidence="10 11">NBRC 100414</strain>
    </source>
</reference>
<keyword evidence="3" id="KW-1003">Cell membrane</keyword>
<evidence type="ECO:0000256" key="1">
    <source>
        <dbReference type="ARBA" id="ARBA00004651"/>
    </source>
</evidence>
<dbReference type="eggNOG" id="ENOG502ZAY5">
    <property type="taxonomic scope" value="Bacteria"/>
</dbReference>
<feature type="transmembrane region" description="Helical" evidence="8">
    <location>
        <begin position="371"/>
        <end position="393"/>
    </location>
</feature>
<dbReference type="Proteomes" id="UP000005845">
    <property type="component" value="Unassembled WGS sequence"/>
</dbReference>
<sequence>MVGGSPVDSPVGSGPAGERRAGRTTPIEPALVRVSVLGGNTQLDVGLPAAVPVAVLIGELVTQITSRVPVQHDPDDPDVDPSTQPPDRQHRWTLALVGQEPLVPNRTLSESGVRDGDLLMLQLVDTGESPVLFDDVVDAVARLNDSVFATWSPLAARYAGYVATLIAALGAAASLSLTRLGGMGSTTALFGGIAALAFLVAAAVVARHFDDAPSATVLSASAMPFAFVAGLLTPPGTFGAAHLALGCALVLLAAVVSYRVTAVGPITHSALTTASTLTGAGAVLALVAGTGIGVEKVSAIVAAVGLLTVCTASRTTILLTKLPVPPVPTAGAPIDLDVFEPTPAIEGIGAIGAIALPKVDALERRSHLANAYLTGIIGGATAVTAVAACGAAAPLSGFHAIAVAYAIVIGVVLCLRGRSHSDLAQAATQIAGGALTVIAVFVGLTVGDPSPWALIGFGVATALAVVAVIVGRLAAVHDFSPMLRRSAELFEYALLLAVIPLLLWILDLYRLVREF</sequence>
<dbReference type="Pfam" id="PF08817">
    <property type="entry name" value="YukD"/>
    <property type="match status" value="1"/>
</dbReference>
<feature type="transmembrane region" description="Helical" evidence="8">
    <location>
        <begin position="212"/>
        <end position="232"/>
    </location>
</feature>